<organism evidence="1 2">
    <name type="scientific">Neptunomonas antarctica</name>
    <dbReference type="NCBI Taxonomy" id="619304"/>
    <lineage>
        <taxon>Bacteria</taxon>
        <taxon>Pseudomonadati</taxon>
        <taxon>Pseudomonadota</taxon>
        <taxon>Gammaproteobacteria</taxon>
        <taxon>Oceanospirillales</taxon>
        <taxon>Oceanospirillaceae</taxon>
        <taxon>Neptunomonas</taxon>
    </lineage>
</organism>
<dbReference type="Proteomes" id="UP000185999">
    <property type="component" value="Unassembled WGS sequence"/>
</dbReference>
<proteinExistence type="predicted"/>
<evidence type="ECO:0000313" key="2">
    <source>
        <dbReference type="Proteomes" id="UP000185999"/>
    </source>
</evidence>
<gene>
    <name evidence="1" type="ORF">SAMN05421760_111141</name>
</gene>
<sequence>MNIHTLRNIRNRNVQQQNELMFLVMEEIANSFIQKGQPEKWLDSVLEMKGFSKSSGILIEISDLPDQFGHWWSGSWLSNGKDFYDFEVLVNLNTNDVIDIELWNKVEPEILAHKKGIGKTPAFIALELLSKYGKS</sequence>
<keyword evidence="2" id="KW-1185">Reference proteome</keyword>
<dbReference type="EMBL" id="FTOE01000011">
    <property type="protein sequence ID" value="SIT03202.1"/>
    <property type="molecule type" value="Genomic_DNA"/>
</dbReference>
<protein>
    <submittedName>
        <fullName evidence="1">Uncharacterized protein</fullName>
    </submittedName>
</protein>
<accession>A0A1N7NY07</accession>
<evidence type="ECO:0000313" key="1">
    <source>
        <dbReference type="EMBL" id="SIT03202.1"/>
    </source>
</evidence>
<dbReference type="AlphaFoldDB" id="A0A1N7NY07"/>
<dbReference type="OrthoDB" id="132756at135619"/>
<reference evidence="2" key="1">
    <citation type="submission" date="2017-01" db="EMBL/GenBank/DDBJ databases">
        <authorList>
            <person name="Varghese N."/>
            <person name="Submissions S."/>
        </authorList>
    </citation>
    <scope>NUCLEOTIDE SEQUENCE [LARGE SCALE GENOMIC DNA]</scope>
    <source>
        <strain evidence="2">DSM 22306</strain>
    </source>
</reference>
<name>A0A1N7NY07_9GAMM</name>
<dbReference type="RefSeq" id="WP_054343607.1">
    <property type="nucleotide sequence ID" value="NZ_FTOE01000011.1"/>
</dbReference>